<reference evidence="1 2" key="1">
    <citation type="submission" date="2020-08" db="EMBL/GenBank/DDBJ databases">
        <title>Genomic Encyclopedia of Type Strains, Phase IV (KMG-IV): sequencing the most valuable type-strain genomes for metagenomic binning, comparative biology and taxonomic classification.</title>
        <authorList>
            <person name="Goeker M."/>
        </authorList>
    </citation>
    <scope>NUCLEOTIDE SEQUENCE [LARGE SCALE GENOMIC DNA]</scope>
    <source>
        <strain evidence="1 2">DSM 102189</strain>
    </source>
</reference>
<sequence length="111" mass="12641">MGKYDIYGVFTRRGWNQPSADLYFDGNFQRRWVYPHLHMQMFGERNIVPVGRDARLAISMLAFSRGGKGGGGITIIEDGNVIYSQWRLLLGKCNEPMAAELAWIMDYFTAG</sequence>
<dbReference type="Proteomes" id="UP000538147">
    <property type="component" value="Unassembled WGS sequence"/>
</dbReference>
<accession>A0A841L469</accession>
<organism evidence="1 2">
    <name type="scientific">Polymorphobacter multimanifer</name>
    <dbReference type="NCBI Taxonomy" id="1070431"/>
    <lineage>
        <taxon>Bacteria</taxon>
        <taxon>Pseudomonadati</taxon>
        <taxon>Pseudomonadota</taxon>
        <taxon>Alphaproteobacteria</taxon>
        <taxon>Sphingomonadales</taxon>
        <taxon>Sphingosinicellaceae</taxon>
        <taxon>Polymorphobacter</taxon>
    </lineage>
</organism>
<name>A0A841L469_9SPHN</name>
<dbReference type="RefSeq" id="WP_184197353.1">
    <property type="nucleotide sequence ID" value="NZ_BMOX01000043.1"/>
</dbReference>
<proteinExistence type="predicted"/>
<gene>
    <name evidence="1" type="ORF">FHS79_001384</name>
</gene>
<dbReference type="AlphaFoldDB" id="A0A841L469"/>
<evidence type="ECO:0000313" key="2">
    <source>
        <dbReference type="Proteomes" id="UP000538147"/>
    </source>
</evidence>
<evidence type="ECO:0000313" key="1">
    <source>
        <dbReference type="EMBL" id="MBB6227220.1"/>
    </source>
</evidence>
<dbReference type="EMBL" id="JACIIV010000008">
    <property type="protein sequence ID" value="MBB6227220.1"/>
    <property type="molecule type" value="Genomic_DNA"/>
</dbReference>
<keyword evidence="2" id="KW-1185">Reference proteome</keyword>
<comment type="caution">
    <text evidence="1">The sequence shown here is derived from an EMBL/GenBank/DDBJ whole genome shotgun (WGS) entry which is preliminary data.</text>
</comment>
<protein>
    <submittedName>
        <fullName evidence="1">Uncharacterized protein</fullName>
    </submittedName>
</protein>